<sequence length="290" mass="32506">MSSILAVIFCLAVVLGSFGLYLQDKQAEASLAMESARRQLTLAKNALADRDQHLSLLKRHYDIQRSIYDTNQAYIEAATVMQELEQEIDSQKKTYQHIVEARRNSARGTTLEFLELPDGTVLRSAKILNFDDTTLSVLTPSGILKIPAQELPDHLKDYFRLDLIEPESELAAGALDPENSNGETPKGAFQYSNISMEPSSGEPTLSHNEKVKLYSQHLQVLSTRISKLEQAKNAPFIGIDSYLKPGSAAHKHRLRDRAKKLDREIAVLAARRRELEAQRRKLTAPAVTNR</sequence>
<dbReference type="Proteomes" id="UP001499852">
    <property type="component" value="Unassembled WGS sequence"/>
</dbReference>
<accession>A0ABP9P6C9</accession>
<feature type="coiled-coil region" evidence="1">
    <location>
        <begin position="74"/>
        <end position="101"/>
    </location>
</feature>
<evidence type="ECO:0000256" key="1">
    <source>
        <dbReference type="SAM" id="Coils"/>
    </source>
</evidence>
<comment type="caution">
    <text evidence="2">The sequence shown here is derived from an EMBL/GenBank/DDBJ whole genome shotgun (WGS) entry which is preliminary data.</text>
</comment>
<evidence type="ECO:0000313" key="2">
    <source>
        <dbReference type="EMBL" id="GAA5138911.1"/>
    </source>
</evidence>
<dbReference type="EMBL" id="BAABIA010000003">
    <property type="protein sequence ID" value="GAA5138911.1"/>
    <property type="molecule type" value="Genomic_DNA"/>
</dbReference>
<feature type="coiled-coil region" evidence="1">
    <location>
        <begin position="251"/>
        <end position="278"/>
    </location>
</feature>
<reference evidence="3" key="1">
    <citation type="journal article" date="2019" name="Int. J. Syst. Evol. Microbiol.">
        <title>The Global Catalogue of Microorganisms (GCM) 10K type strain sequencing project: providing services to taxonomists for standard genome sequencing and annotation.</title>
        <authorList>
            <consortium name="The Broad Institute Genomics Platform"/>
            <consortium name="The Broad Institute Genome Sequencing Center for Infectious Disease"/>
            <person name="Wu L."/>
            <person name="Ma J."/>
        </authorList>
    </citation>
    <scope>NUCLEOTIDE SEQUENCE [LARGE SCALE GENOMIC DNA]</scope>
    <source>
        <strain evidence="3">JCM 18053</strain>
    </source>
</reference>
<name>A0ABP9P6C9_9BACT</name>
<protein>
    <submittedName>
        <fullName evidence="2">Uncharacterized protein</fullName>
    </submittedName>
</protein>
<keyword evidence="1" id="KW-0175">Coiled coil</keyword>
<evidence type="ECO:0000313" key="3">
    <source>
        <dbReference type="Proteomes" id="UP001499852"/>
    </source>
</evidence>
<keyword evidence="3" id="KW-1185">Reference proteome</keyword>
<proteinExistence type="predicted"/>
<organism evidence="2 3">
    <name type="scientific">Prosthecobacter algae</name>
    <dbReference type="NCBI Taxonomy" id="1144682"/>
    <lineage>
        <taxon>Bacteria</taxon>
        <taxon>Pseudomonadati</taxon>
        <taxon>Verrucomicrobiota</taxon>
        <taxon>Verrucomicrobiia</taxon>
        <taxon>Verrucomicrobiales</taxon>
        <taxon>Verrucomicrobiaceae</taxon>
        <taxon>Prosthecobacter</taxon>
    </lineage>
</organism>
<gene>
    <name evidence="2" type="ORF">GCM10023213_18680</name>
</gene>
<dbReference type="RefSeq" id="WP_345736097.1">
    <property type="nucleotide sequence ID" value="NZ_BAABIA010000003.1"/>
</dbReference>